<dbReference type="OrthoDB" id="686198at2759"/>
<sequence length="255" mass="29295">MMTNTYENNDNEVLEVGIDDVFVWSTRNEDKFIILMEEEVIKANRSTTTFAKATWRRIRETLNAQTNKIYNDVQLRNKFNQLKQRQGHFKILLEESGIGYNAVTGQVTATEEEWDHLSRVHKFVKRFKKKGCPHYDKLYTIFGDTTAIGANAHPSTQSPLNIDDEEDIADLNFEKSLVHDGLARWLHEGAKVIEKHAAQLFVRCQVLKLLASVLLCKIDFEGQVRKVVGCSCVFVKDFGEELKGLHIVQEHVKSQ</sequence>
<dbReference type="PANTHER" id="PTHR47584">
    <property type="match status" value="1"/>
</dbReference>
<reference evidence="2 3" key="1">
    <citation type="submission" date="2020-04" db="EMBL/GenBank/DDBJ databases">
        <title>Plant Genome Project.</title>
        <authorList>
            <person name="Zhang R.-G."/>
        </authorList>
    </citation>
    <scope>NUCLEOTIDE SEQUENCE [LARGE SCALE GENOMIC DNA]</scope>
    <source>
        <strain evidence="2">YNK0</strain>
        <tissue evidence="2">Leaf</tissue>
    </source>
</reference>
<dbReference type="PANTHER" id="PTHR47584:SF14">
    <property type="entry name" value="L10-INTERACTING MYB DOMAIN-CONTAINING PROTEIN-LIKE"/>
    <property type="match status" value="1"/>
</dbReference>
<dbReference type="AlphaFoldDB" id="A0A834YN72"/>
<dbReference type="Pfam" id="PF12776">
    <property type="entry name" value="Myb_DNA-bind_3"/>
    <property type="match status" value="1"/>
</dbReference>
<dbReference type="EMBL" id="JABCRI010000017">
    <property type="protein sequence ID" value="KAF8390850.1"/>
    <property type="molecule type" value="Genomic_DNA"/>
</dbReference>
<dbReference type="Proteomes" id="UP000655225">
    <property type="component" value="Unassembled WGS sequence"/>
</dbReference>
<dbReference type="InterPro" id="IPR045026">
    <property type="entry name" value="LIMYB"/>
</dbReference>
<evidence type="ECO:0000259" key="1">
    <source>
        <dbReference type="Pfam" id="PF12776"/>
    </source>
</evidence>
<name>A0A834YN72_TETSI</name>
<protein>
    <recommendedName>
        <fullName evidence="1">Myb/SANT-like domain-containing protein</fullName>
    </recommendedName>
</protein>
<keyword evidence="3" id="KW-1185">Reference proteome</keyword>
<feature type="domain" description="Myb/SANT-like" evidence="1">
    <location>
        <begin position="24"/>
        <end position="116"/>
    </location>
</feature>
<dbReference type="Gene3D" id="3.30.1330.30">
    <property type="match status" value="1"/>
</dbReference>
<dbReference type="InterPro" id="IPR024752">
    <property type="entry name" value="Myb/SANT-like_dom"/>
</dbReference>
<evidence type="ECO:0000313" key="3">
    <source>
        <dbReference type="Proteomes" id="UP000655225"/>
    </source>
</evidence>
<dbReference type="InterPro" id="IPR029064">
    <property type="entry name" value="Ribosomal_eL30-like_sf"/>
</dbReference>
<comment type="caution">
    <text evidence="2">The sequence shown here is derived from an EMBL/GenBank/DDBJ whole genome shotgun (WGS) entry which is preliminary data.</text>
</comment>
<gene>
    <name evidence="2" type="ORF">HHK36_023149</name>
</gene>
<proteinExistence type="predicted"/>
<accession>A0A834YN72</accession>
<evidence type="ECO:0000313" key="2">
    <source>
        <dbReference type="EMBL" id="KAF8390850.1"/>
    </source>
</evidence>
<organism evidence="2 3">
    <name type="scientific">Tetracentron sinense</name>
    <name type="common">Spur-leaf</name>
    <dbReference type="NCBI Taxonomy" id="13715"/>
    <lineage>
        <taxon>Eukaryota</taxon>
        <taxon>Viridiplantae</taxon>
        <taxon>Streptophyta</taxon>
        <taxon>Embryophyta</taxon>
        <taxon>Tracheophyta</taxon>
        <taxon>Spermatophyta</taxon>
        <taxon>Magnoliopsida</taxon>
        <taxon>Trochodendrales</taxon>
        <taxon>Trochodendraceae</taxon>
        <taxon>Tetracentron</taxon>
    </lineage>
</organism>